<name>A0A9X1YNV0_9BURK</name>
<feature type="chain" id="PRO_5040808318" description="Lipoprotein" evidence="1">
    <location>
        <begin position="23"/>
        <end position="294"/>
    </location>
</feature>
<dbReference type="PROSITE" id="PS51257">
    <property type="entry name" value="PROKAR_LIPOPROTEIN"/>
    <property type="match status" value="1"/>
</dbReference>
<dbReference type="EMBL" id="JAJLJH010000006">
    <property type="protein sequence ID" value="MCK9687862.1"/>
    <property type="molecule type" value="Genomic_DNA"/>
</dbReference>
<reference evidence="2" key="1">
    <citation type="submission" date="2021-11" db="EMBL/GenBank/DDBJ databases">
        <title>BS-T2-15 a new species belonging to the Comamonadaceae family isolated from the soil of a French oak forest.</title>
        <authorList>
            <person name="Mieszkin S."/>
            <person name="Alain K."/>
        </authorList>
    </citation>
    <scope>NUCLEOTIDE SEQUENCE</scope>
    <source>
        <strain evidence="2">BS-T2-15</strain>
    </source>
</reference>
<organism evidence="2 3">
    <name type="scientific">Scleromatobacter humisilvae</name>
    <dbReference type="NCBI Taxonomy" id="2897159"/>
    <lineage>
        <taxon>Bacteria</taxon>
        <taxon>Pseudomonadati</taxon>
        <taxon>Pseudomonadota</taxon>
        <taxon>Betaproteobacteria</taxon>
        <taxon>Burkholderiales</taxon>
        <taxon>Sphaerotilaceae</taxon>
        <taxon>Scleromatobacter</taxon>
    </lineage>
</organism>
<proteinExistence type="predicted"/>
<dbReference type="RefSeq" id="WP_275683907.1">
    <property type="nucleotide sequence ID" value="NZ_JAJLJH010000006.1"/>
</dbReference>
<dbReference type="SUPFAM" id="SSF55846">
    <property type="entry name" value="N-acetylmuramoyl-L-alanine amidase-like"/>
    <property type="match status" value="1"/>
</dbReference>
<dbReference type="AlphaFoldDB" id="A0A9X1YNV0"/>
<accession>A0A9X1YNV0</accession>
<evidence type="ECO:0000313" key="3">
    <source>
        <dbReference type="Proteomes" id="UP001139353"/>
    </source>
</evidence>
<sequence length="294" mass="31235">MRRRSLCALAAAGIALAGCAFFEPFEAARPIGPCGFDAASLQFDGDALAQARCLLRPVAAGGVLSPAPAVLPDSLAALIGQPVGDLKPQLRRYLAARHIADAAIGGSLDAPLSRARDDDPASPAARYLVLHDTSTPWLGDATTFPPDDDPALNALARFDGPDAVAHVFVNRRGETLLGHDFGIPWRATQLETRRVGVAARGLFLHVELAQPRRRDPAGSARNDRIAPLPGFTDAQYARAALLYAAASARRGDWLIPAFHAALDEGIAGAHDDPQHFEIARFAAALERLRDTLAR</sequence>
<dbReference type="GO" id="GO:0009253">
    <property type="term" value="P:peptidoglycan catabolic process"/>
    <property type="evidence" value="ECO:0007669"/>
    <property type="project" value="InterPro"/>
</dbReference>
<dbReference type="Proteomes" id="UP001139353">
    <property type="component" value="Unassembled WGS sequence"/>
</dbReference>
<evidence type="ECO:0000256" key="1">
    <source>
        <dbReference type="SAM" id="SignalP"/>
    </source>
</evidence>
<evidence type="ECO:0008006" key="4">
    <source>
        <dbReference type="Google" id="ProtNLM"/>
    </source>
</evidence>
<evidence type="ECO:0000313" key="2">
    <source>
        <dbReference type="EMBL" id="MCK9687862.1"/>
    </source>
</evidence>
<keyword evidence="3" id="KW-1185">Reference proteome</keyword>
<dbReference type="InterPro" id="IPR036505">
    <property type="entry name" value="Amidase/PGRP_sf"/>
</dbReference>
<feature type="signal peptide" evidence="1">
    <location>
        <begin position="1"/>
        <end position="22"/>
    </location>
</feature>
<protein>
    <recommendedName>
        <fullName evidence="4">Lipoprotein</fullName>
    </recommendedName>
</protein>
<gene>
    <name evidence="2" type="ORF">LPC04_19335</name>
</gene>
<keyword evidence="1" id="KW-0732">Signal</keyword>
<comment type="caution">
    <text evidence="2">The sequence shown here is derived from an EMBL/GenBank/DDBJ whole genome shotgun (WGS) entry which is preliminary data.</text>
</comment>
<dbReference type="GO" id="GO:0008745">
    <property type="term" value="F:N-acetylmuramoyl-L-alanine amidase activity"/>
    <property type="evidence" value="ECO:0007669"/>
    <property type="project" value="InterPro"/>
</dbReference>